<gene>
    <name evidence="1" type="ORF">BECKFW1821C_GA0114237_10044</name>
</gene>
<dbReference type="AlphaFoldDB" id="A0A450T9R1"/>
<reference evidence="1" key="1">
    <citation type="submission" date="2019-02" db="EMBL/GenBank/DDBJ databases">
        <authorList>
            <person name="Gruber-Vodicka R. H."/>
            <person name="Seah K. B. B."/>
        </authorList>
    </citation>
    <scope>NUCLEOTIDE SEQUENCE</scope>
    <source>
        <strain evidence="1">BECK_BZ131</strain>
    </source>
</reference>
<proteinExistence type="predicted"/>
<accession>A0A450T9R1</accession>
<name>A0A450T9R1_9GAMM</name>
<sequence>MKWRAFIYQGKTYDLSHLDPFIWSYAAIASGERPGYSYKFQVRFSLHCFTREPSPEQRIAKDLLYRGPKETRVFCFERYELSHRLPAIIDALEHRECYRTHRGNLFVIEPIVREEKEEEYEVYFQIPKTTISGRGKKRLNLIVQSAYLRREGYGTTQPRKELVSLNEIARKKLRRK</sequence>
<evidence type="ECO:0000313" key="1">
    <source>
        <dbReference type="EMBL" id="VFJ63408.1"/>
    </source>
</evidence>
<protein>
    <submittedName>
        <fullName evidence="1">Uncharacterized protein</fullName>
    </submittedName>
</protein>
<organism evidence="1">
    <name type="scientific">Candidatus Kentrum sp. FW</name>
    <dbReference type="NCBI Taxonomy" id="2126338"/>
    <lineage>
        <taxon>Bacteria</taxon>
        <taxon>Pseudomonadati</taxon>
        <taxon>Pseudomonadota</taxon>
        <taxon>Gammaproteobacteria</taxon>
        <taxon>Candidatus Kentrum</taxon>
    </lineage>
</organism>
<dbReference type="EMBL" id="CAADFE010000004">
    <property type="protein sequence ID" value="VFJ63408.1"/>
    <property type="molecule type" value="Genomic_DNA"/>
</dbReference>